<evidence type="ECO:0000259" key="2">
    <source>
        <dbReference type="Pfam" id="PF03816"/>
    </source>
</evidence>
<protein>
    <submittedName>
        <fullName evidence="3 4">Transcriptional regulator</fullName>
    </submittedName>
</protein>
<dbReference type="Gene3D" id="3.40.630.190">
    <property type="entry name" value="LCP protein"/>
    <property type="match status" value="1"/>
</dbReference>
<keyword evidence="5" id="KW-1185">Reference proteome</keyword>
<dbReference type="Proteomes" id="UP000177894">
    <property type="component" value="Chromosome"/>
</dbReference>
<comment type="similarity">
    <text evidence="1">Belongs to the LytR/CpsA/Psr (LCP) family.</text>
</comment>
<dbReference type="RefSeq" id="WP_070965362.1">
    <property type="nucleotide sequence ID" value="NZ_CP017603.1"/>
</dbReference>
<dbReference type="AlphaFoldDB" id="A0AAC9RI61"/>
<dbReference type="Pfam" id="PF03816">
    <property type="entry name" value="LytR_cpsA_psr"/>
    <property type="match status" value="1"/>
</dbReference>
<dbReference type="EMBL" id="CP020559">
    <property type="protein sequence ID" value="ARE85788.1"/>
    <property type="molecule type" value="Genomic_DNA"/>
</dbReference>
<evidence type="ECO:0000313" key="4">
    <source>
        <dbReference type="EMBL" id="ARE85788.1"/>
    </source>
</evidence>
<dbReference type="PANTHER" id="PTHR33392:SF6">
    <property type="entry name" value="POLYISOPRENYL-TEICHOIC ACID--PEPTIDOGLYCAN TEICHOIC ACID TRANSFERASE TAGU"/>
    <property type="match status" value="1"/>
</dbReference>
<dbReference type="PANTHER" id="PTHR33392">
    <property type="entry name" value="POLYISOPRENYL-TEICHOIC ACID--PEPTIDOGLYCAN TEICHOIC ACID TRANSFERASE TAGU"/>
    <property type="match status" value="1"/>
</dbReference>
<dbReference type="KEGG" id="cfm:BJL90_06065"/>
<dbReference type="InterPro" id="IPR050922">
    <property type="entry name" value="LytR/CpsA/Psr_CW_biosynth"/>
</dbReference>
<accession>A0AAC9RI61</accession>
<proteinExistence type="inferred from homology"/>
<organism evidence="4 6">
    <name type="scientific">Clostridium formicaceticum</name>
    <dbReference type="NCBI Taxonomy" id="1497"/>
    <lineage>
        <taxon>Bacteria</taxon>
        <taxon>Bacillati</taxon>
        <taxon>Bacillota</taxon>
        <taxon>Clostridia</taxon>
        <taxon>Eubacteriales</taxon>
        <taxon>Clostridiaceae</taxon>
        <taxon>Clostridium</taxon>
    </lineage>
</organism>
<reference evidence="3 5" key="1">
    <citation type="submission" date="2016-10" db="EMBL/GenBank/DDBJ databases">
        <title>Complete Genome Sequence of Acetogen Clostridium formicoaceticum ATCC 27076.</title>
        <authorList>
            <person name="Bao T."/>
            <person name="Cheng C."/>
            <person name="Zhao J."/>
            <person name="Yang S.-T."/>
            <person name="Wang J."/>
            <person name="Wang M."/>
        </authorList>
    </citation>
    <scope>NUCLEOTIDE SEQUENCE [LARGE SCALE GENOMIC DNA]</scope>
    <source>
        <strain evidence="3 5">ATCC 27076</strain>
    </source>
</reference>
<reference evidence="4 6" key="2">
    <citation type="submission" date="2017-03" db="EMBL/GenBank/DDBJ databases">
        <title>Complete sequence of Clostridium formicaceticum DSM 92.</title>
        <authorList>
            <person name="Poehlein A."/>
            <person name="Karl M."/>
            <person name="Bengelsdorf F.R."/>
            <person name="Duerre P."/>
            <person name="Daniel R."/>
        </authorList>
    </citation>
    <scope>NUCLEOTIDE SEQUENCE [LARGE SCALE GENOMIC DNA]</scope>
    <source>
        <strain evidence="4 6">DSM 92</strain>
    </source>
</reference>
<gene>
    <name evidence="4" type="primary">yvhJ_1</name>
    <name evidence="3" type="ORF">BJL90_06065</name>
    <name evidence="4" type="ORF">CLFO_01040</name>
</gene>
<evidence type="ECO:0000313" key="5">
    <source>
        <dbReference type="Proteomes" id="UP000177894"/>
    </source>
</evidence>
<dbReference type="Proteomes" id="UP000192478">
    <property type="component" value="Chromosome"/>
</dbReference>
<name>A0AAC9RI61_9CLOT</name>
<evidence type="ECO:0000313" key="6">
    <source>
        <dbReference type="Proteomes" id="UP000192478"/>
    </source>
</evidence>
<evidence type="ECO:0000313" key="3">
    <source>
        <dbReference type="EMBL" id="AOY75499.1"/>
    </source>
</evidence>
<sequence>MKIFLKIFTLAFTSFVLLFSGAFLSFNTFMRDKHPSAEVPVIVRPDDEHFEETEPEIKDELLKAVSESKRINFIMLGLEGMRSDTMMFVSFDPENKDLDVISIPRDTYYPRVGYNSAAKKKINAAYGDHGAAGVKTVVSDLLFDIPVHHYITIDYKGVAAIVDAIGGVPVTIPKGGMHYRDDYDKPPLVINFPAGPRVLNGEDAVKFLRYRKPTPGSGAADRDGDLGRIEAQQEFMQSALKKAMSLGSLPNLVSSSFKHVRTDIALQDVVRYASNAVGLSMENISMNMLPGIARYQGGVSYYFHDQKETRQLLLDIYGVTQKELDTIEEE</sequence>
<dbReference type="InterPro" id="IPR004474">
    <property type="entry name" value="LytR_CpsA_psr"/>
</dbReference>
<dbReference type="NCBIfam" id="TIGR00350">
    <property type="entry name" value="lytR_cpsA_psr"/>
    <property type="match status" value="1"/>
</dbReference>
<dbReference type="EMBL" id="CP017603">
    <property type="protein sequence ID" value="AOY75499.1"/>
    <property type="molecule type" value="Genomic_DNA"/>
</dbReference>
<feature type="domain" description="Cell envelope-related transcriptional attenuator" evidence="2">
    <location>
        <begin position="82"/>
        <end position="243"/>
    </location>
</feature>
<evidence type="ECO:0000256" key="1">
    <source>
        <dbReference type="ARBA" id="ARBA00006068"/>
    </source>
</evidence>